<keyword evidence="7" id="KW-1133">Transmembrane helix</keyword>
<feature type="transmembrane region" description="Helical" evidence="7">
    <location>
        <begin position="325"/>
        <end position="344"/>
    </location>
</feature>
<evidence type="ECO:0000256" key="6">
    <source>
        <dbReference type="PROSITE-ProRule" id="PRU00339"/>
    </source>
</evidence>
<comment type="caution">
    <text evidence="8">The sequence shown here is derived from an EMBL/GenBank/DDBJ whole genome shotgun (WGS) entry which is preliminary data.</text>
</comment>
<dbReference type="InterPro" id="IPR019734">
    <property type="entry name" value="TPR_rpt"/>
</dbReference>
<dbReference type="EC" id="2.7.13.3" evidence="2"/>
<organism evidence="8 9">
    <name type="scientific">Patiriisocius marinus</name>
    <dbReference type="NCBI Taxonomy" id="1397112"/>
    <lineage>
        <taxon>Bacteria</taxon>
        <taxon>Pseudomonadati</taxon>
        <taxon>Bacteroidota</taxon>
        <taxon>Flavobacteriia</taxon>
        <taxon>Flavobacteriales</taxon>
        <taxon>Flavobacteriaceae</taxon>
        <taxon>Patiriisocius</taxon>
    </lineage>
</organism>
<feature type="repeat" description="TPR" evidence="6">
    <location>
        <begin position="103"/>
        <end position="136"/>
    </location>
</feature>
<keyword evidence="7" id="KW-0812">Transmembrane</keyword>
<keyword evidence="9" id="KW-1185">Reference proteome</keyword>
<dbReference type="InterPro" id="IPR050482">
    <property type="entry name" value="Sensor_HK_TwoCompSys"/>
</dbReference>
<gene>
    <name evidence="8" type="ORF">ULMA_09040</name>
</gene>
<evidence type="ECO:0000256" key="2">
    <source>
        <dbReference type="ARBA" id="ARBA00012438"/>
    </source>
</evidence>
<evidence type="ECO:0000256" key="7">
    <source>
        <dbReference type="SAM" id="Phobius"/>
    </source>
</evidence>
<comment type="catalytic activity">
    <reaction evidence="1">
        <text>ATP + protein L-histidine = ADP + protein N-phospho-L-histidine.</text>
        <dbReference type="EC" id="2.7.13.3"/>
    </reaction>
</comment>
<dbReference type="SUPFAM" id="SSF48452">
    <property type="entry name" value="TPR-like"/>
    <property type="match status" value="1"/>
</dbReference>
<accession>A0A5J4IVE5</accession>
<dbReference type="InterPro" id="IPR036890">
    <property type="entry name" value="HATPase_C_sf"/>
</dbReference>
<proteinExistence type="predicted"/>
<dbReference type="InterPro" id="IPR011990">
    <property type="entry name" value="TPR-like_helical_dom_sf"/>
</dbReference>
<keyword evidence="6" id="KW-0802">TPR repeat</keyword>
<evidence type="ECO:0000256" key="1">
    <source>
        <dbReference type="ARBA" id="ARBA00000085"/>
    </source>
</evidence>
<dbReference type="SMART" id="SM00028">
    <property type="entry name" value="TPR"/>
    <property type="match status" value="3"/>
</dbReference>
<keyword evidence="7" id="KW-0472">Membrane</keyword>
<evidence type="ECO:0000256" key="5">
    <source>
        <dbReference type="ARBA" id="ARBA00023012"/>
    </source>
</evidence>
<dbReference type="Gene3D" id="3.30.565.10">
    <property type="entry name" value="Histidine kinase-like ATPase, C-terminal domain"/>
    <property type="match status" value="1"/>
</dbReference>
<keyword evidence="5" id="KW-0902">Two-component regulatory system</keyword>
<evidence type="ECO:0000313" key="8">
    <source>
        <dbReference type="EMBL" id="GER58796.1"/>
    </source>
</evidence>
<dbReference type="Proteomes" id="UP000326509">
    <property type="component" value="Unassembled WGS sequence"/>
</dbReference>
<dbReference type="Gene3D" id="1.25.40.10">
    <property type="entry name" value="Tetratricopeptide repeat domain"/>
    <property type="match status" value="2"/>
</dbReference>
<reference evidence="8 9" key="1">
    <citation type="submission" date="2019-08" db="EMBL/GenBank/DDBJ databases">
        <title>Draft genome sequence of Ulvibacter marinus type strain NBRC 109484.</title>
        <authorList>
            <person name="Kawano K."/>
            <person name="Ushijima N."/>
            <person name="Kihara M."/>
            <person name="Itoh H."/>
        </authorList>
    </citation>
    <scope>NUCLEOTIDE SEQUENCE [LARGE SCALE GENOMIC DNA]</scope>
    <source>
        <strain evidence="8 9">NBRC 109484</strain>
    </source>
</reference>
<dbReference type="PANTHER" id="PTHR24421">
    <property type="entry name" value="NITRATE/NITRITE SENSOR PROTEIN NARX-RELATED"/>
    <property type="match status" value="1"/>
</dbReference>
<dbReference type="CDD" id="cd16917">
    <property type="entry name" value="HATPase_UhpB-NarQ-NarX-like"/>
    <property type="match status" value="1"/>
</dbReference>
<dbReference type="PANTHER" id="PTHR24421:SF10">
    <property type="entry name" value="NITRATE_NITRITE SENSOR PROTEIN NARQ"/>
    <property type="match status" value="1"/>
</dbReference>
<dbReference type="SUPFAM" id="SSF55874">
    <property type="entry name" value="ATPase domain of HSP90 chaperone/DNA topoisomerase II/histidine kinase"/>
    <property type="match status" value="1"/>
</dbReference>
<keyword evidence="3" id="KW-0808">Transferase</keyword>
<sequence>MLFPEVGVAQSKNDSLNRYYHKIANESSDTNKLFLAFEFYENFRKRDVKKETEVHRQVSILRNISFIQEKFGLLSESENTIVDALKMLSILKDNDSIKVDTEGALNISLGRLARKKEDYKSAINHYDKALILSRDDATITMINTNKAYLYYRLKDYNVATEKYEVVLQKYLASNDSIRIARALNYLGMSLAKQKVPGALEKIEEALTIRKQVNSDLGIFDSYYNLSEYYRDRNNNKKAVYYINEALKIAIANNNLDLKYNALSSLMKLDKNTYIREFAFLVDSITSVKRDIENQYAEKKYTTDKQKALAQKRGQEAEEYKKQRTIYLLVALLIIVLSIGTYFLLKSRHKKNNIVQIYKTETRISKKVHDEVANDIYFLMNKLQSGEVDSIDVLDDLEQLYFKARDISRENNDINTKDNFEETLKFLLLNYRSVHTEVITRGLHKIDWKSISENKKTAAYRVLQELMTNMKKYSEANAVVVRFEQGNNKLIITYKDNGVGTSLKKSNGLTNAENRIHTVGGTIIFESKPTEGFKSVITI</sequence>
<dbReference type="EMBL" id="BKCG01000001">
    <property type="protein sequence ID" value="GER58796.1"/>
    <property type="molecule type" value="Genomic_DNA"/>
</dbReference>
<evidence type="ECO:0000313" key="9">
    <source>
        <dbReference type="Proteomes" id="UP000326509"/>
    </source>
</evidence>
<keyword evidence="4" id="KW-0418">Kinase</keyword>
<dbReference type="GO" id="GO:0004673">
    <property type="term" value="F:protein histidine kinase activity"/>
    <property type="evidence" value="ECO:0007669"/>
    <property type="project" value="UniProtKB-EC"/>
</dbReference>
<name>A0A5J4IVE5_9FLAO</name>
<protein>
    <recommendedName>
        <fullName evidence="2">histidine kinase</fullName>
        <ecNumber evidence="2">2.7.13.3</ecNumber>
    </recommendedName>
</protein>
<dbReference type="AlphaFoldDB" id="A0A5J4IVE5"/>
<dbReference type="GO" id="GO:0000160">
    <property type="term" value="P:phosphorelay signal transduction system"/>
    <property type="evidence" value="ECO:0007669"/>
    <property type="project" value="UniProtKB-KW"/>
</dbReference>
<dbReference type="PROSITE" id="PS50005">
    <property type="entry name" value="TPR"/>
    <property type="match status" value="1"/>
</dbReference>
<evidence type="ECO:0000256" key="4">
    <source>
        <dbReference type="ARBA" id="ARBA00022777"/>
    </source>
</evidence>
<evidence type="ECO:0000256" key="3">
    <source>
        <dbReference type="ARBA" id="ARBA00022679"/>
    </source>
</evidence>